<dbReference type="GO" id="GO:0016491">
    <property type="term" value="F:oxidoreductase activity"/>
    <property type="evidence" value="ECO:0007669"/>
    <property type="project" value="UniProtKB-KW"/>
</dbReference>
<sequence>MWADIFKDAGWESPKFINAMLDDGLVDDFYTHEVAEVRLDKWSSGRVALLGDAAHCPSPATGMGTSSSIVGAYVLAGEITKYTNPKTRLGGDDPVAAALDNYEKILRPLIIQVQDHASGFWVPSSPWGIVVFNSFIGIAAWLRLDVLGKYILREDVNWTLPEYDELKELKLR</sequence>
<evidence type="ECO:0000256" key="3">
    <source>
        <dbReference type="ARBA" id="ARBA00023002"/>
    </source>
</evidence>
<evidence type="ECO:0000313" key="6">
    <source>
        <dbReference type="Proteomes" id="UP000509510"/>
    </source>
</evidence>
<dbReference type="OrthoDB" id="655030at2759"/>
<feature type="domain" description="FAD-binding" evidence="4">
    <location>
        <begin position="29"/>
        <end position="82"/>
    </location>
</feature>
<organism evidence="5 6">
    <name type="scientific">Talaromyces rugulosus</name>
    <name type="common">Penicillium rugulosum</name>
    <dbReference type="NCBI Taxonomy" id="121627"/>
    <lineage>
        <taxon>Eukaryota</taxon>
        <taxon>Fungi</taxon>
        <taxon>Dikarya</taxon>
        <taxon>Ascomycota</taxon>
        <taxon>Pezizomycotina</taxon>
        <taxon>Eurotiomycetes</taxon>
        <taxon>Eurotiomycetidae</taxon>
        <taxon>Eurotiales</taxon>
        <taxon>Trichocomaceae</taxon>
        <taxon>Talaromyces</taxon>
        <taxon>Talaromyces sect. Islandici</taxon>
    </lineage>
</organism>
<dbReference type="SUPFAM" id="SSF51905">
    <property type="entry name" value="FAD/NAD(P)-binding domain"/>
    <property type="match status" value="1"/>
</dbReference>
<evidence type="ECO:0000259" key="4">
    <source>
        <dbReference type="Pfam" id="PF01494"/>
    </source>
</evidence>
<dbReference type="InterPro" id="IPR051704">
    <property type="entry name" value="FAD_aromatic-hydroxylase"/>
</dbReference>
<proteinExistence type="predicted"/>
<dbReference type="GeneID" id="55992602"/>
<dbReference type="RefSeq" id="XP_035344162.1">
    <property type="nucleotide sequence ID" value="XM_035488269.1"/>
</dbReference>
<evidence type="ECO:0000256" key="1">
    <source>
        <dbReference type="ARBA" id="ARBA00022630"/>
    </source>
</evidence>
<dbReference type="InterPro" id="IPR002938">
    <property type="entry name" value="FAD-bd"/>
</dbReference>
<keyword evidence="3" id="KW-0560">Oxidoreductase</keyword>
<evidence type="ECO:0000256" key="2">
    <source>
        <dbReference type="ARBA" id="ARBA00022827"/>
    </source>
</evidence>
<dbReference type="EMBL" id="CP055900">
    <property type="protein sequence ID" value="QKX57984.1"/>
    <property type="molecule type" value="Genomic_DNA"/>
</dbReference>
<dbReference type="KEGG" id="trg:TRUGW13939_05104"/>
<keyword evidence="2" id="KW-0274">FAD</keyword>
<keyword evidence="1" id="KW-0285">Flavoprotein</keyword>
<dbReference type="Gene3D" id="3.50.50.60">
    <property type="entry name" value="FAD/NAD(P)-binding domain"/>
    <property type="match status" value="1"/>
</dbReference>
<accession>A0A7H8QVE0</accession>
<gene>
    <name evidence="5" type="ORF">TRUGW13939_05104</name>
</gene>
<reference evidence="6" key="1">
    <citation type="submission" date="2020-06" db="EMBL/GenBank/DDBJ databases">
        <title>A chromosome-scale genome assembly of Talaromyces rugulosus W13939.</title>
        <authorList>
            <person name="Wang B."/>
            <person name="Guo L."/>
            <person name="Ye K."/>
            <person name="Wang L."/>
        </authorList>
    </citation>
    <scope>NUCLEOTIDE SEQUENCE [LARGE SCALE GENOMIC DNA]</scope>
    <source>
        <strain evidence="6">W13939</strain>
    </source>
</reference>
<dbReference type="PRINTS" id="PR00420">
    <property type="entry name" value="RNGMNOXGNASE"/>
</dbReference>
<dbReference type="Pfam" id="PF01494">
    <property type="entry name" value="FAD_binding_3"/>
    <property type="match status" value="1"/>
</dbReference>
<keyword evidence="6" id="KW-1185">Reference proteome</keyword>
<dbReference type="Proteomes" id="UP000509510">
    <property type="component" value="Chromosome III"/>
</dbReference>
<dbReference type="AlphaFoldDB" id="A0A7H8QVE0"/>
<dbReference type="PANTHER" id="PTHR46865:SF7">
    <property type="entry name" value="MONOOXYGENASE, PUTATIVE (AFU_ORTHOLOGUE AFUA_8G07040)-RELATED"/>
    <property type="match status" value="1"/>
</dbReference>
<protein>
    <recommendedName>
        <fullName evidence="4">FAD-binding domain-containing protein</fullName>
    </recommendedName>
</protein>
<dbReference type="GO" id="GO:0071949">
    <property type="term" value="F:FAD binding"/>
    <property type="evidence" value="ECO:0007669"/>
    <property type="project" value="InterPro"/>
</dbReference>
<evidence type="ECO:0000313" key="5">
    <source>
        <dbReference type="EMBL" id="QKX57984.1"/>
    </source>
</evidence>
<name>A0A7H8QVE0_TALRU</name>
<dbReference type="InterPro" id="IPR036188">
    <property type="entry name" value="FAD/NAD-bd_sf"/>
</dbReference>
<dbReference type="PANTHER" id="PTHR46865">
    <property type="entry name" value="OXIDOREDUCTASE-RELATED"/>
    <property type="match status" value="1"/>
</dbReference>